<sequence length="94" mass="11222">MKKIFQLTAENNKPERVIEKIKHDIKKYVKRERNKKTPDDDHYWEFDCKFGKTKDSTKDVIVPDISGLLDIAAKEEWKECYIQILSKLKPRAKK</sequence>
<evidence type="ECO:0000313" key="1">
    <source>
        <dbReference type="EMBL" id="CAA6815668.1"/>
    </source>
</evidence>
<dbReference type="AlphaFoldDB" id="A0A6S6TLA9"/>
<dbReference type="EMBL" id="CACVAW010000067">
    <property type="protein sequence ID" value="CAA6815668.1"/>
    <property type="molecule type" value="Genomic_DNA"/>
</dbReference>
<organism evidence="1">
    <name type="scientific">uncultured Campylobacterales bacterium</name>
    <dbReference type="NCBI Taxonomy" id="352960"/>
    <lineage>
        <taxon>Bacteria</taxon>
        <taxon>Pseudomonadati</taxon>
        <taxon>Campylobacterota</taxon>
        <taxon>Epsilonproteobacteria</taxon>
        <taxon>Campylobacterales</taxon>
        <taxon>environmental samples</taxon>
    </lineage>
</organism>
<protein>
    <submittedName>
        <fullName evidence="1">Uncharacterized protein</fullName>
    </submittedName>
</protein>
<reference evidence="1" key="1">
    <citation type="submission" date="2020-01" db="EMBL/GenBank/DDBJ databases">
        <authorList>
            <person name="Meier V. D."/>
            <person name="Meier V D."/>
        </authorList>
    </citation>
    <scope>NUCLEOTIDE SEQUENCE</scope>
    <source>
        <strain evidence="1">HLG_WM_MAG_12</strain>
    </source>
</reference>
<accession>A0A6S6TLA9</accession>
<gene>
    <name evidence="1" type="ORF">HELGO_WM9070</name>
</gene>
<proteinExistence type="predicted"/>
<name>A0A6S6TLA9_9BACT</name>
<dbReference type="Pfam" id="PF19669">
    <property type="entry name" value="DUF6172"/>
    <property type="match status" value="1"/>
</dbReference>
<dbReference type="InterPro" id="IPR046170">
    <property type="entry name" value="DUF6172"/>
</dbReference>